<keyword evidence="7" id="KW-1133">Transmembrane helix</keyword>
<dbReference type="PANTHER" id="PTHR47955:SF9">
    <property type="entry name" value="PREMNASPIRODIENE OXYGENASE-LIKE"/>
    <property type="match status" value="1"/>
</dbReference>
<evidence type="ECO:0000256" key="5">
    <source>
        <dbReference type="ARBA" id="ARBA00022692"/>
    </source>
</evidence>
<reference evidence="13" key="1">
    <citation type="submission" date="2022-08" db="EMBL/GenBank/DDBJ databases">
        <authorList>
            <person name="Gutierrez-Valencia J."/>
        </authorList>
    </citation>
    <scope>NUCLEOTIDE SEQUENCE</scope>
</reference>
<evidence type="ECO:0000256" key="12">
    <source>
        <dbReference type="PIRSR" id="PIRSR602401-1"/>
    </source>
</evidence>
<dbReference type="EMBL" id="CAMGYJ010000006">
    <property type="protein sequence ID" value="CAI0440232.1"/>
    <property type="molecule type" value="Genomic_DNA"/>
</dbReference>
<gene>
    <name evidence="13" type="ORF">LITE_LOCUS26449</name>
</gene>
<dbReference type="PRINTS" id="PR00385">
    <property type="entry name" value="P450"/>
</dbReference>
<dbReference type="GO" id="GO:0005506">
    <property type="term" value="F:iron ion binding"/>
    <property type="evidence" value="ECO:0007669"/>
    <property type="project" value="InterPro"/>
</dbReference>
<evidence type="ECO:0008006" key="15">
    <source>
        <dbReference type="Google" id="ProtNLM"/>
    </source>
</evidence>
<dbReference type="GO" id="GO:0004497">
    <property type="term" value="F:monooxygenase activity"/>
    <property type="evidence" value="ECO:0007669"/>
    <property type="project" value="UniProtKB-KW"/>
</dbReference>
<feature type="binding site" description="axial binding residue" evidence="12">
    <location>
        <position position="1004"/>
    </location>
    <ligand>
        <name>heme</name>
        <dbReference type="ChEBI" id="CHEBI:30413"/>
    </ligand>
    <ligandPart>
        <name>Fe</name>
        <dbReference type="ChEBI" id="CHEBI:18248"/>
    </ligandPart>
</feature>
<dbReference type="SUPFAM" id="SSF48264">
    <property type="entry name" value="Cytochrome P450"/>
    <property type="match status" value="2"/>
</dbReference>
<dbReference type="PROSITE" id="PS00086">
    <property type="entry name" value="CYTOCHROME_P450"/>
    <property type="match status" value="2"/>
</dbReference>
<dbReference type="AlphaFoldDB" id="A0AAV0M0F0"/>
<dbReference type="InterPro" id="IPR001128">
    <property type="entry name" value="Cyt_P450"/>
</dbReference>
<keyword evidence="9 12" id="KW-0408">Iron</keyword>
<keyword evidence="5" id="KW-0812">Transmembrane</keyword>
<comment type="subcellular location">
    <subcellularLocation>
        <location evidence="2">Membrane</location>
    </subcellularLocation>
</comment>
<dbReference type="InterPro" id="IPR017972">
    <property type="entry name" value="Cyt_P450_CS"/>
</dbReference>
<evidence type="ECO:0000313" key="14">
    <source>
        <dbReference type="Proteomes" id="UP001154282"/>
    </source>
</evidence>
<dbReference type="GO" id="GO:0020037">
    <property type="term" value="F:heme binding"/>
    <property type="evidence" value="ECO:0007669"/>
    <property type="project" value="InterPro"/>
</dbReference>
<evidence type="ECO:0000256" key="7">
    <source>
        <dbReference type="ARBA" id="ARBA00022989"/>
    </source>
</evidence>
<organism evidence="13 14">
    <name type="scientific">Linum tenue</name>
    <dbReference type="NCBI Taxonomy" id="586396"/>
    <lineage>
        <taxon>Eukaryota</taxon>
        <taxon>Viridiplantae</taxon>
        <taxon>Streptophyta</taxon>
        <taxon>Embryophyta</taxon>
        <taxon>Tracheophyta</taxon>
        <taxon>Spermatophyta</taxon>
        <taxon>Magnoliopsida</taxon>
        <taxon>eudicotyledons</taxon>
        <taxon>Gunneridae</taxon>
        <taxon>Pentapetalae</taxon>
        <taxon>rosids</taxon>
        <taxon>fabids</taxon>
        <taxon>Malpighiales</taxon>
        <taxon>Linaceae</taxon>
        <taxon>Linum</taxon>
    </lineage>
</organism>
<sequence>MVSLTLTSSSPKMAVPAKRYPSSFQLSSLPLNIISRWETNSETTLNNTTNKRPPLPPGPAKLPFIGNLHNLALAAVTTAGGPLPHRALQSLASDYGPIMHLQLGQVSAVVVSSPEIAQEILKTHDLVFAQRPRLLAAEIGTWGGQDIAFSPLGDYWKQMKRIATTELLGPRKIRSLAAIREAEVSKLVDSVRGSAGRPVNLSAKIYDLTNAIVCRSAFGSEGGDSEVIEVMKATAAVAGGFNLVDFYPWLESVPSAGGLKSKIQKLRDYLDVILDKTIMEHRQRIDDGGGGERLPEDCECGDDAEEDLVDVLLRLQGSRDLQCPMTTTSIKALLTDVFTAGTDTSSVVIEWAMAEMVKHQRILDKVQTEIREAFQHQEPTATKTDTIESLSYLKQVIKETLRLHTPIPLLLPRESKERCVINGYEIPAKTRVLINAWAIARDPAIWDDPESFIPERFDDREVDFKGTDFEFIPFGAGRRICPGIGFALSNIELPLVELLYHFDWELPEGETTDNLNMDEFFGLSLSISKSSFLPNSHHSMASNAATFTFPLPIPIPPLHTKTIKRSSITITCKKPGHGHLLPPGPAKLPLIGNLHNLFIGRSPLPHHALRELADEYGPLFHLQLGEVPSVVVSSPEIAREVMKTHDHVFADRPRILAVDIGTWGSQDIAFCPLGDYWRQMKRISLTELLGARKVQAFSSIRETEVSNLVDSIRRSSQNGENPINISEKIYSLFNVIICKTAFGTHWKEDDIIQSMREAAQVAGGFHLLDFYPSLEFLHGLSGLKSKILRMRDHKDVILDRVIAEHKQRFAERRRDCDGGGGIDDVESEDGEDFVDVLIRLEEGGGLQCPITNTSIKAVLVDLFVAGTDTSSVAVEWAMSEMMKNPRVLSKAQSQIRQALKGKDTITDKDLQGLTYLKSVIKETFRLHPSIPLLIPRESNQDCVVSGYRIPAKTRVIVNAWAIGRDPETWEDPEDFVPERFDGSEIDFKGMHFELIPFGAGRRICPGISYAIANIELLLAHLLYWFDWELPNGLRAEDLEMREVFGLAVARKDQLYLIARPYEAKDLDSGSVEMEMVNVECELNN</sequence>
<name>A0AAV0M0F0_9ROSI</name>
<comment type="caution">
    <text evidence="13">The sequence shown here is derived from an EMBL/GenBank/DDBJ whole genome shotgun (WGS) entry which is preliminary data.</text>
</comment>
<evidence type="ECO:0000256" key="1">
    <source>
        <dbReference type="ARBA" id="ARBA00001971"/>
    </source>
</evidence>
<dbReference type="GO" id="GO:0016705">
    <property type="term" value="F:oxidoreductase activity, acting on paired donors, with incorporation or reduction of molecular oxygen"/>
    <property type="evidence" value="ECO:0007669"/>
    <property type="project" value="InterPro"/>
</dbReference>
<evidence type="ECO:0000256" key="6">
    <source>
        <dbReference type="ARBA" id="ARBA00022723"/>
    </source>
</evidence>
<dbReference type="InterPro" id="IPR002401">
    <property type="entry name" value="Cyt_P450_E_grp-I"/>
</dbReference>
<keyword evidence="10" id="KW-0503">Monooxygenase</keyword>
<dbReference type="CDD" id="cd11072">
    <property type="entry name" value="CYP71-like"/>
    <property type="match status" value="2"/>
</dbReference>
<keyword evidence="4 12" id="KW-0349">Heme</keyword>
<dbReference type="Gene3D" id="1.10.630.10">
    <property type="entry name" value="Cytochrome P450"/>
    <property type="match status" value="2"/>
</dbReference>
<evidence type="ECO:0000256" key="10">
    <source>
        <dbReference type="ARBA" id="ARBA00023033"/>
    </source>
</evidence>
<dbReference type="InterPro" id="IPR036396">
    <property type="entry name" value="Cyt_P450_sf"/>
</dbReference>
<dbReference type="FunFam" id="1.10.630.10:FF:000008">
    <property type="entry name" value="Cytochrome P450 71D8"/>
    <property type="match status" value="1"/>
</dbReference>
<keyword evidence="14" id="KW-1185">Reference proteome</keyword>
<evidence type="ECO:0000256" key="3">
    <source>
        <dbReference type="ARBA" id="ARBA00010617"/>
    </source>
</evidence>
<evidence type="ECO:0000256" key="9">
    <source>
        <dbReference type="ARBA" id="ARBA00023004"/>
    </source>
</evidence>
<dbReference type="FunFam" id="1.10.630.10:FF:000043">
    <property type="entry name" value="Cytochrome P450 99A2"/>
    <property type="match status" value="1"/>
</dbReference>
<accession>A0AAV0M0F0</accession>
<evidence type="ECO:0000256" key="8">
    <source>
        <dbReference type="ARBA" id="ARBA00023002"/>
    </source>
</evidence>
<evidence type="ECO:0000256" key="4">
    <source>
        <dbReference type="ARBA" id="ARBA00022617"/>
    </source>
</evidence>
<dbReference type="PRINTS" id="PR00463">
    <property type="entry name" value="EP450I"/>
</dbReference>
<keyword evidence="6 12" id="KW-0479">Metal-binding</keyword>
<comment type="similarity">
    <text evidence="3">Belongs to the cytochrome P450 family.</text>
</comment>
<protein>
    <recommendedName>
        <fullName evidence="15">Cytochrome P450</fullName>
    </recommendedName>
</protein>
<dbReference type="PANTHER" id="PTHR47955">
    <property type="entry name" value="CYTOCHROME P450 FAMILY 71 PROTEIN"/>
    <property type="match status" value="1"/>
</dbReference>
<dbReference type="GO" id="GO:0016020">
    <property type="term" value="C:membrane"/>
    <property type="evidence" value="ECO:0007669"/>
    <property type="project" value="UniProtKB-SubCell"/>
</dbReference>
<proteinExistence type="inferred from homology"/>
<dbReference type="Pfam" id="PF00067">
    <property type="entry name" value="p450"/>
    <property type="match status" value="2"/>
</dbReference>
<evidence type="ECO:0000256" key="11">
    <source>
        <dbReference type="ARBA" id="ARBA00023136"/>
    </source>
</evidence>
<keyword evidence="8" id="KW-0560">Oxidoreductase</keyword>
<dbReference type="Proteomes" id="UP001154282">
    <property type="component" value="Unassembled WGS sequence"/>
</dbReference>
<keyword evidence="11" id="KW-0472">Membrane</keyword>
<evidence type="ECO:0000313" key="13">
    <source>
        <dbReference type="EMBL" id="CAI0440232.1"/>
    </source>
</evidence>
<evidence type="ECO:0000256" key="2">
    <source>
        <dbReference type="ARBA" id="ARBA00004370"/>
    </source>
</evidence>
<comment type="cofactor">
    <cofactor evidence="1 12">
        <name>heme</name>
        <dbReference type="ChEBI" id="CHEBI:30413"/>
    </cofactor>
</comment>